<dbReference type="EMBL" id="BTRK01000004">
    <property type="protein sequence ID" value="GMR46412.1"/>
    <property type="molecule type" value="Genomic_DNA"/>
</dbReference>
<keyword evidence="3" id="KW-1185">Reference proteome</keyword>
<keyword evidence="1" id="KW-1133">Transmembrane helix</keyword>
<feature type="non-terminal residue" evidence="2">
    <location>
        <position position="1"/>
    </location>
</feature>
<gene>
    <name evidence="2" type="ORF">PMAYCL1PPCAC_16608</name>
</gene>
<comment type="caution">
    <text evidence="2">The sequence shown here is derived from an EMBL/GenBank/DDBJ whole genome shotgun (WGS) entry which is preliminary data.</text>
</comment>
<feature type="non-terminal residue" evidence="2">
    <location>
        <position position="106"/>
    </location>
</feature>
<keyword evidence="1" id="KW-0472">Membrane</keyword>
<dbReference type="Proteomes" id="UP001328107">
    <property type="component" value="Unassembled WGS sequence"/>
</dbReference>
<reference evidence="3" key="1">
    <citation type="submission" date="2022-10" db="EMBL/GenBank/DDBJ databases">
        <title>Genome assembly of Pristionchus species.</title>
        <authorList>
            <person name="Yoshida K."/>
            <person name="Sommer R.J."/>
        </authorList>
    </citation>
    <scope>NUCLEOTIDE SEQUENCE [LARGE SCALE GENOMIC DNA]</scope>
    <source>
        <strain evidence="3">RS5460</strain>
    </source>
</reference>
<sequence>LYSSICPAHFEKHSSKCLTSLLSLTVITTTTFITTSHFSNGFSLFGEYPVALLEERIPENSATLKELALIGTCTNILMVFVFTSDVYLNFIRKLPVIKPSLSIAYQ</sequence>
<evidence type="ECO:0000313" key="2">
    <source>
        <dbReference type="EMBL" id="GMR46412.1"/>
    </source>
</evidence>
<feature type="transmembrane region" description="Helical" evidence="1">
    <location>
        <begin position="67"/>
        <end position="88"/>
    </location>
</feature>
<evidence type="ECO:0008006" key="4">
    <source>
        <dbReference type="Google" id="ProtNLM"/>
    </source>
</evidence>
<feature type="transmembrane region" description="Helical" evidence="1">
    <location>
        <begin position="21"/>
        <end position="39"/>
    </location>
</feature>
<protein>
    <recommendedName>
        <fullName evidence="4">G protein-coupled receptor</fullName>
    </recommendedName>
</protein>
<keyword evidence="1" id="KW-0812">Transmembrane</keyword>
<evidence type="ECO:0000256" key="1">
    <source>
        <dbReference type="SAM" id="Phobius"/>
    </source>
</evidence>
<proteinExistence type="predicted"/>
<organism evidence="2 3">
    <name type="scientific">Pristionchus mayeri</name>
    <dbReference type="NCBI Taxonomy" id="1317129"/>
    <lineage>
        <taxon>Eukaryota</taxon>
        <taxon>Metazoa</taxon>
        <taxon>Ecdysozoa</taxon>
        <taxon>Nematoda</taxon>
        <taxon>Chromadorea</taxon>
        <taxon>Rhabditida</taxon>
        <taxon>Rhabditina</taxon>
        <taxon>Diplogasteromorpha</taxon>
        <taxon>Diplogasteroidea</taxon>
        <taxon>Neodiplogasteridae</taxon>
        <taxon>Pristionchus</taxon>
    </lineage>
</organism>
<evidence type="ECO:0000313" key="3">
    <source>
        <dbReference type="Proteomes" id="UP001328107"/>
    </source>
</evidence>
<name>A0AAN5CL18_9BILA</name>
<accession>A0AAN5CL18</accession>
<dbReference type="AlphaFoldDB" id="A0AAN5CL18"/>